<organism evidence="2 3">
    <name type="scientific">Kribbella kalugense</name>
    <dbReference type="NCBI Taxonomy" id="2512221"/>
    <lineage>
        <taxon>Bacteria</taxon>
        <taxon>Bacillati</taxon>
        <taxon>Actinomycetota</taxon>
        <taxon>Actinomycetes</taxon>
        <taxon>Propionibacteriales</taxon>
        <taxon>Kribbellaceae</taxon>
        <taxon>Kribbella</taxon>
    </lineage>
</organism>
<name>A0A4R7ZMW6_9ACTN</name>
<dbReference type="InterPro" id="IPR011990">
    <property type="entry name" value="TPR-like_helical_dom_sf"/>
</dbReference>
<dbReference type="SUPFAM" id="SSF48452">
    <property type="entry name" value="TPR-like"/>
    <property type="match status" value="1"/>
</dbReference>
<dbReference type="Pfam" id="PF12770">
    <property type="entry name" value="CHAT"/>
    <property type="match status" value="1"/>
</dbReference>
<dbReference type="EMBL" id="SODF01000002">
    <property type="protein sequence ID" value="TDW18942.1"/>
    <property type="molecule type" value="Genomic_DNA"/>
</dbReference>
<reference evidence="2 3" key="1">
    <citation type="submission" date="2019-03" db="EMBL/GenBank/DDBJ databases">
        <title>Genomic Encyclopedia of Type Strains, Phase III (KMG-III): the genomes of soil and plant-associated and newly described type strains.</title>
        <authorList>
            <person name="Whitman W."/>
        </authorList>
    </citation>
    <scope>NUCLEOTIDE SEQUENCE [LARGE SCALE GENOMIC DNA]</scope>
    <source>
        <strain evidence="2 3">VKM Ac-2570</strain>
    </source>
</reference>
<protein>
    <submittedName>
        <fullName evidence="2">CHAT domain-containing protein</fullName>
    </submittedName>
</protein>
<evidence type="ECO:0000313" key="2">
    <source>
        <dbReference type="EMBL" id="TDW18942.1"/>
    </source>
</evidence>
<gene>
    <name evidence="2" type="ORF">EV650_5545</name>
</gene>
<proteinExistence type="predicted"/>
<sequence>MADVKSDAGCEAGVPHCRDKPLTMELIHLRREAEYHGSGWWRFGHLMMMTPAGTRCFDGAMTADEFDALAARLCADSATAALSNVLTALLPEARALYNAGDLVGLANLCTSLSERAWTGHAPGLAIRLLIAERAIARELGDRHRETEAIRFLAARNRLSTRFRIAEAWNQRLLRTELDEDTAFAHATAWRELAAIREVAAAYQEGIRYCEAAVEICERHIRQPGVASAQVKALLQKSVLHRLSGNLETARTTLLTARRLADTAEVEPLVRGLVSLREGGLDLVAGGAKEAMRSYRRAEQEFLGISENNRFIARVRQVTCLSRLDQAGDAVALAKQLATDYAADGYRLGQVLIEMTEVQQTLADLTEVRSTLERARPLYERSSTLEALRWRLHLARSILDLGEPAEQAAVQLEQVLTTAADPARADLTRTMLALFQVLRLPEPALVRPTTRVLALRAALAAADAQRTSLLDSDLRSNLHAQRESIYAHAVLSFAERGDSEAVVRAIEVGRADLLNQLLIGTPVAPEVPRPTAADSLPAIFAAARRVAAELRGDSPDASPAETDLLPIPGITIAADDLDRLADVLVTMQIWADPDEQWHVIGSTRYSGGKWQVDVRHATPAINRIIRRLLTDTAAGDSIRGSEWEDLGRFLLADDGIWAGSVDDPKSVVICPDPRLWQLPYGAIRRGPTFLADVASVRLTPSLRTLLLLHNRQEARTDDPRGPGVSMLDDGLPGHNDELAALDKWPNGHQRITDLGDLSAASLLYVSGFGEGPGAAGTLRADVTLGRLATASLPRLVILNGCWTGTAVSRYGTEPMSLAIGALRGGSDCVIAGTGQIGSVGSAMVASLCLGHIAAGVPVSNAVRQAQREVRHRHPELTPFEWAGLTTIGPELQIPSGSVHSTHANAGEQRLTSYL</sequence>
<evidence type="ECO:0000259" key="1">
    <source>
        <dbReference type="Pfam" id="PF12770"/>
    </source>
</evidence>
<evidence type="ECO:0000313" key="3">
    <source>
        <dbReference type="Proteomes" id="UP000295447"/>
    </source>
</evidence>
<keyword evidence="3" id="KW-1185">Reference proteome</keyword>
<dbReference type="AlphaFoldDB" id="A0A4R7ZMW6"/>
<feature type="domain" description="CHAT" evidence="1">
    <location>
        <begin position="774"/>
        <end position="887"/>
    </location>
</feature>
<dbReference type="InterPro" id="IPR024983">
    <property type="entry name" value="CHAT_dom"/>
</dbReference>
<comment type="caution">
    <text evidence="2">The sequence shown here is derived from an EMBL/GenBank/DDBJ whole genome shotgun (WGS) entry which is preliminary data.</text>
</comment>
<accession>A0A4R7ZMW6</accession>
<dbReference type="Proteomes" id="UP000295447">
    <property type="component" value="Unassembled WGS sequence"/>
</dbReference>
<dbReference type="Gene3D" id="1.25.40.10">
    <property type="entry name" value="Tetratricopeptide repeat domain"/>
    <property type="match status" value="1"/>
</dbReference>